<sequence>MPLLKSPPDLLTQALNRFREERVARVPKEETCLRHNGSTLNLPQITDGPRRTIFLSSSGTDVDRIRDEIRANRPPSFDDPGLLEITLAIDGIPVGEGPVVVERGIRAVSLHEGIAQMIGLPNGWVESQKRLIEQALRLLYLGGQYQVVPLRASLDEGDEPDVRDIMGLHLGLAGGSPRRLLYLRAEAGKGKSTILADFARCNIGRESSPLPLYIPLRELQRGGISWESLAASLGLAGSAPDAFRCAARAGLVALLLDGLDEVAGRYDPNVVSEVIQLLQKTIATPHARIALSGRTTEAFLLDKEKSLQIGLELPDVESRDFKRYAETVTNIIVPEWPRIASRLPDASYDSLTLGDEPPSESERNAIVTWIQRVFSEFGKDRSLFFVQSLACLARTHQLSGNRPLVINSNVNTDVSIYDICLLAASLACCREQDKIEAIARDKFDASRQLKLLTYFALLASADANLSLRLSRPNAAAQSVFDIDPVNENEEFTAVLRQMQKHALLFASRDGLTTGDWKPAFLSDWIRSVLLVRAWQSETDGLGGASRETLERVVLQARRAGLAFGSIFPDLPIEERTATLAELSVKLASAANEGSPEACANYWHLIVGAKDQDRSTVQARPANIVDLTDLSELEVEGLQLDEHFSANLAFFVASKFTSCSIAGATFSSCDFSGAIFSGCTLTNVCFAHCDGPLFFVDCDFFGCSFEDLRTSHLPAVLFVNCTFNGGKISQNSHPSSPSAYGSAIEFYDCITTSSPAEFLCGEWLGIDVNQVDGLIHAEDRTRGSPAEECLRRLLRPFFPSRVGSRGEIQARRYIRLSAIGRGVFPNGSPDSSRLQEALLSVGFTPGGRSDHLYAPWSGVAGASEAGFALRNEMIAFIRTGKRSPKIDSLLQRIDRDSEW</sequence>
<dbReference type="InterPro" id="IPR001646">
    <property type="entry name" value="5peptide_repeat"/>
</dbReference>
<dbReference type="EMBL" id="RAWM01000100">
    <property type="protein sequence ID" value="RKH63223.1"/>
    <property type="molecule type" value="Genomic_DNA"/>
</dbReference>
<proteinExistence type="predicted"/>
<dbReference type="InterPro" id="IPR027417">
    <property type="entry name" value="P-loop_NTPase"/>
</dbReference>
<organism evidence="1 2">
    <name type="scientific">Corallococcus interemptor</name>
    <dbReference type="NCBI Taxonomy" id="2316720"/>
    <lineage>
        <taxon>Bacteria</taxon>
        <taxon>Pseudomonadati</taxon>
        <taxon>Myxococcota</taxon>
        <taxon>Myxococcia</taxon>
        <taxon>Myxococcales</taxon>
        <taxon>Cystobacterineae</taxon>
        <taxon>Myxococcaceae</taxon>
        <taxon>Corallococcus</taxon>
    </lineage>
</organism>
<comment type="caution">
    <text evidence="1">The sequence shown here is derived from an EMBL/GenBank/DDBJ whole genome shotgun (WGS) entry which is preliminary data.</text>
</comment>
<dbReference type="Gene3D" id="3.40.50.300">
    <property type="entry name" value="P-loop containing nucleotide triphosphate hydrolases"/>
    <property type="match status" value="1"/>
</dbReference>
<dbReference type="SUPFAM" id="SSF141571">
    <property type="entry name" value="Pentapeptide repeat-like"/>
    <property type="match status" value="1"/>
</dbReference>
<reference evidence="2" key="1">
    <citation type="submission" date="2018-09" db="EMBL/GenBank/DDBJ databases">
        <authorList>
            <person name="Livingstone P.G."/>
            <person name="Whitworth D.E."/>
        </authorList>
    </citation>
    <scope>NUCLEOTIDE SEQUENCE [LARGE SCALE GENOMIC DNA]</scope>
    <source>
        <strain evidence="2">AB047A</strain>
    </source>
</reference>
<dbReference type="Pfam" id="PF00805">
    <property type="entry name" value="Pentapeptide"/>
    <property type="match status" value="1"/>
</dbReference>
<name>A0A3A8Q3G2_9BACT</name>
<dbReference type="AlphaFoldDB" id="A0A3A8Q3G2"/>
<accession>A0A3A8Q3G2</accession>
<dbReference type="Proteomes" id="UP000282656">
    <property type="component" value="Unassembled WGS sequence"/>
</dbReference>
<protein>
    <recommendedName>
        <fullName evidence="3">NACHT domain-containing protein</fullName>
    </recommendedName>
</protein>
<evidence type="ECO:0008006" key="3">
    <source>
        <dbReference type="Google" id="ProtNLM"/>
    </source>
</evidence>
<evidence type="ECO:0000313" key="2">
    <source>
        <dbReference type="Proteomes" id="UP000282656"/>
    </source>
</evidence>
<dbReference type="Gene3D" id="2.160.20.80">
    <property type="entry name" value="E3 ubiquitin-protein ligase SopA"/>
    <property type="match status" value="1"/>
</dbReference>
<keyword evidence="2" id="KW-1185">Reference proteome</keyword>
<gene>
    <name evidence="1" type="ORF">D7X96_28295</name>
</gene>
<evidence type="ECO:0000313" key="1">
    <source>
        <dbReference type="EMBL" id="RKH63223.1"/>
    </source>
</evidence>